<accession>A0A455ZFY6</accession>
<proteinExistence type="predicted"/>
<gene>
    <name evidence="1" type="primary">ICEEaIII(1)_R26_62063_62614</name>
</gene>
<organism evidence="1">
    <name type="scientific">Elizabethkingia anophelis</name>
    <dbReference type="NCBI Taxonomy" id="1117645"/>
    <lineage>
        <taxon>Bacteria</taxon>
        <taxon>Pseudomonadati</taxon>
        <taxon>Bacteroidota</taxon>
        <taxon>Flavobacteriia</taxon>
        <taxon>Flavobacteriales</taxon>
        <taxon>Weeksellaceae</taxon>
        <taxon>Elizabethkingia</taxon>
    </lineage>
</organism>
<reference evidence="1" key="2">
    <citation type="journal article" date="2014" name="PLoS ONE">
        <title>Insights from the genome annotation of Elizabethkingia anophelis from the malaria vector Anopheles gambiae.</title>
        <authorList>
            <person name="Kukutla P."/>
            <person name="Lindberg B.G."/>
            <person name="Pei D."/>
            <person name="Rayl M."/>
            <person name="Yu W."/>
            <person name="Steritz M."/>
            <person name="Faye I."/>
            <person name="Xu J."/>
        </authorList>
    </citation>
    <scope>NUCLEOTIDE SEQUENCE</scope>
</reference>
<dbReference type="EMBL" id="BK010606">
    <property type="protein sequence ID" value="DAC75511.1"/>
    <property type="molecule type" value="Genomic_DNA"/>
</dbReference>
<dbReference type="AlphaFoldDB" id="A0A455ZFY6"/>
<reference evidence="1" key="3">
    <citation type="journal article" date="2016" name="Genome Announc.">
        <title>Complete Genome Sequences of Four Strains from the 2015-2016 Elizabethkingia anophelis Outbreak.</title>
        <authorList>
            <person name="Nicholson A.C."/>
            <person name="Whitney A.M."/>
            <person name="Emery B.D."/>
            <person name="Bell M.E."/>
            <person name="Gartin J.T."/>
            <person name="Humrighouse B.W."/>
            <person name="Loparev V.N."/>
            <person name="Batra D."/>
            <person name="Sheth M."/>
            <person name="Rowe L.A."/>
            <person name="Juieng P."/>
            <person name="Knipe K."/>
            <person name="Gulvik C."/>
            <person name="McQuiston J.R."/>
        </authorList>
    </citation>
    <scope>NUCLEOTIDE SEQUENCE</scope>
</reference>
<sequence length="183" mass="21377">MPKLNKVYALEITPEQFLNSCSPVELQEISLLLSNNFYQSRLQSRQCRVCGCSDYDCSQCIEKTNQACYWVEEDLCSACAINKGLVEINNKELIDLCEHYLILAQDHLGIYIMSHEINFKNEFFKKFGSHNSHLWMIFNRSFSEFYPLEIAEKFLEYLKEKNIAEAYGKILNDILELNKSSDE</sequence>
<reference evidence="1" key="8">
    <citation type="journal article" date="2018" name="J. ISSAAS">
        <title>In Silico Identification of Three Types of Integrative and Conjugative Elements (ICEs) in Elizabethkingia anophelis Strains Isolated from Around the World.</title>
        <authorList>
            <person name="Xu J."/>
            <person name="Pei D."/>
            <person name="Nicholson A."/>
            <person name="Lan Y."/>
            <person name="Xia Q."/>
        </authorList>
    </citation>
    <scope>NUCLEOTIDE SEQUENCE</scope>
</reference>
<protein>
    <submittedName>
        <fullName evidence="1">Uncharacterized protein</fullName>
    </submittedName>
</protein>
<reference evidence="1" key="6">
    <citation type="journal article" date="2017" name="Nat. Commun.">
        <title>Evolutionary dynamics and genomic features of the Elizabethkingia anophelis 2015 to 2016 Wisconsin outbreak strain.</title>
        <authorList>
            <person name="Perrin A."/>
            <person name="Larsonneur E."/>
            <person name="Nicholson A.C."/>
            <person name="Edwards D.J."/>
            <person name="Gundlach K.M."/>
            <person name="Whitney A.M."/>
            <person name="Gulvik C.A."/>
            <person name="Bell M.E."/>
            <person name="Rendueles O."/>
            <person name="Cury J."/>
            <person name="Hugon P."/>
            <person name="Clermont D."/>
            <person name="Enouf V."/>
            <person name="Loparev V."/>
            <person name="Juieng P."/>
            <person name="Monson T."/>
            <person name="Warshauer D."/>
            <person name="Elbadawi L.I."/>
            <person name="Walters M.S."/>
            <person name="Crist M.B."/>
            <person name="Noble-Wang J."/>
            <person name="Borlaug G."/>
            <person name="Rocha E.P.C."/>
            <person name="Criscuolo A."/>
            <person name="Touchon M."/>
            <person name="Davis J.P."/>
            <person name="Holt K.E."/>
            <person name="McQuiston J.R."/>
            <person name="Brisse S."/>
        </authorList>
    </citation>
    <scope>NUCLEOTIDE SEQUENCE</scope>
</reference>
<evidence type="ECO:0000313" key="1">
    <source>
        <dbReference type="EMBL" id="DAC75511.1"/>
    </source>
</evidence>
<dbReference type="RefSeq" id="WP_034785226.1">
    <property type="nucleotide sequence ID" value="NZ_CBCRWW010000009.1"/>
</dbReference>
<dbReference type="GeneID" id="56686107"/>
<reference evidence="1" key="4">
    <citation type="journal article" date="2016" name="Sci. Rep.">
        <title>Genomic epidemiology and global diversity of the emerging bacterial pathogen Elizabethkingia anophelis.</title>
        <authorList>
            <person name="Breurec S."/>
            <person name="Criscuolo A."/>
            <person name="Diancourt L."/>
            <person name="Rendueles O."/>
            <person name="Vandenbogaert M."/>
            <person name="Passet V."/>
            <person name="Caro V."/>
            <person name="Rocha E.P."/>
            <person name="Touchon M."/>
            <person name="Brisse S."/>
        </authorList>
    </citation>
    <scope>NUCLEOTIDE SEQUENCE</scope>
</reference>
<reference evidence="1" key="5">
    <citation type="journal article" date="2017" name="Genome Announc.">
        <title>Complete Circularized Genome Sequences of Four Strains of Elizabethkingia anophelis, Including Two Novel Strains Isolated from Wild-Caught Anopheles sinensis.</title>
        <authorList>
            <person name="Pei D."/>
            <person name="Nicholson A.C."/>
            <person name="Jiang J."/>
            <person name="Chen H."/>
            <person name="Whitney A.M."/>
            <person name="Villarma A."/>
            <person name="Bell M."/>
            <person name="Humrighouse B."/>
            <person name="Rowe L.A."/>
            <person name="Sheth M."/>
            <person name="Batra D."/>
            <person name="Juieng P."/>
            <person name="Loparev V.N."/>
            <person name="McQuiston J.R."/>
            <person name="Lan Y."/>
            <person name="Ma Y."/>
            <person name="Xu J."/>
        </authorList>
    </citation>
    <scope>NUCLEOTIDE SEQUENCE</scope>
</reference>
<name>A0A455ZFY6_9FLAO</name>
<reference evidence="1" key="1">
    <citation type="journal article" date="2014" name="Genome Biol. Evol.">
        <title>Comparative genomic analysis of malaria mosquito vector-associated novel pathogen Elizabethkingia anophelis.</title>
        <authorList>
            <person name="Teo J."/>
            <person name="Tan S.Y."/>
            <person name="Liu Y."/>
            <person name="Tay M."/>
            <person name="Ding Y."/>
            <person name="Li Y."/>
            <person name="Kjelleberg S."/>
            <person name="Givskov M."/>
            <person name="Lin R.T."/>
            <person name="Yang L."/>
        </authorList>
    </citation>
    <scope>NUCLEOTIDE SEQUENCE</scope>
</reference>
<reference evidence="1" key="7">
    <citation type="journal article" date="2017" name="Sci. Rep.">
        <title>Genomic features, phylogenetic relationships, and comparative genomics of Elizabethkingia anophelis strain EM361-97 isolated in Taiwan.</title>
        <authorList>
            <person name="Lin J.N."/>
            <person name="Lai C.H."/>
            <person name="Yang C.H."/>
            <person name="Huang Y.H."/>
            <person name="Lin H.H."/>
        </authorList>
    </citation>
    <scope>NUCLEOTIDE SEQUENCE</scope>
</reference>